<accession>A0A8R1Z3J9</accession>
<dbReference type="AlphaFoldDB" id="A0A2A6BI77"/>
<name>A0A2A6BI77_PRIPA</name>
<reference evidence="2" key="1">
    <citation type="journal article" date="2008" name="Nat. Genet.">
        <title>The Pristionchus pacificus genome provides a unique perspective on nematode lifestyle and parasitism.</title>
        <authorList>
            <person name="Dieterich C."/>
            <person name="Clifton S.W."/>
            <person name="Schuster L.N."/>
            <person name="Chinwalla A."/>
            <person name="Delehaunty K."/>
            <person name="Dinkelacker I."/>
            <person name="Fulton L."/>
            <person name="Fulton R."/>
            <person name="Godfrey J."/>
            <person name="Minx P."/>
            <person name="Mitreva M."/>
            <person name="Roeseler W."/>
            <person name="Tian H."/>
            <person name="Witte H."/>
            <person name="Yang S.P."/>
            <person name="Wilson R.K."/>
            <person name="Sommer R.J."/>
        </authorList>
    </citation>
    <scope>NUCLEOTIDE SEQUENCE [LARGE SCALE GENOMIC DNA]</scope>
    <source>
        <strain evidence="2">PS312</strain>
    </source>
</reference>
<dbReference type="EnsemblMetazoa" id="PPA46373.1">
    <property type="protein sequence ID" value="PPA46373.1"/>
    <property type="gene ID" value="WBGene00284742"/>
</dbReference>
<evidence type="ECO:0000313" key="1">
    <source>
        <dbReference type="EnsemblMetazoa" id="PPA46373.1"/>
    </source>
</evidence>
<gene>
    <name evidence="1" type="primary">WBGene00284742</name>
</gene>
<sequence>MTRQLTNAAVTTRQELPHWKISDISPLSYKRQSEKVVKLWDHPAGEGAKDNLGKRRDERLAYLLLTEGIMKDAKG</sequence>
<protein>
    <submittedName>
        <fullName evidence="1">Uncharacterized protein</fullName>
    </submittedName>
</protein>
<organism evidence="1 2">
    <name type="scientific">Pristionchus pacificus</name>
    <name type="common">Parasitic nematode worm</name>
    <dbReference type="NCBI Taxonomy" id="54126"/>
    <lineage>
        <taxon>Eukaryota</taxon>
        <taxon>Metazoa</taxon>
        <taxon>Ecdysozoa</taxon>
        <taxon>Nematoda</taxon>
        <taxon>Chromadorea</taxon>
        <taxon>Rhabditida</taxon>
        <taxon>Rhabditina</taxon>
        <taxon>Diplogasteromorpha</taxon>
        <taxon>Diplogasteroidea</taxon>
        <taxon>Neodiplogasteridae</taxon>
        <taxon>Pristionchus</taxon>
    </lineage>
</organism>
<proteinExistence type="predicted"/>
<accession>A0A2A6BI77</accession>
<reference evidence="1" key="2">
    <citation type="submission" date="2022-06" db="UniProtKB">
        <authorList>
            <consortium name="EnsemblMetazoa"/>
        </authorList>
    </citation>
    <scope>IDENTIFICATION</scope>
    <source>
        <strain evidence="1">PS312</strain>
    </source>
</reference>
<evidence type="ECO:0000313" key="2">
    <source>
        <dbReference type="Proteomes" id="UP000005239"/>
    </source>
</evidence>
<keyword evidence="2" id="KW-1185">Reference proteome</keyword>
<dbReference type="Proteomes" id="UP000005239">
    <property type="component" value="Unassembled WGS sequence"/>
</dbReference>